<dbReference type="InterPro" id="IPR028087">
    <property type="entry name" value="Tad_N"/>
</dbReference>
<feature type="region of interest" description="Disordered" evidence="1">
    <location>
        <begin position="176"/>
        <end position="197"/>
    </location>
</feature>
<name>A0A848B795_9FIRM</name>
<gene>
    <name evidence="3" type="ORF">HF878_10280</name>
</gene>
<evidence type="ECO:0000313" key="3">
    <source>
        <dbReference type="EMBL" id="NMD99833.1"/>
    </source>
</evidence>
<evidence type="ECO:0000313" key="4">
    <source>
        <dbReference type="Proteomes" id="UP000543804"/>
    </source>
</evidence>
<dbReference type="EMBL" id="JABAFA010000064">
    <property type="protein sequence ID" value="NMD99833.1"/>
    <property type="molecule type" value="Genomic_DNA"/>
</dbReference>
<protein>
    <recommendedName>
        <fullName evidence="2">Putative Flp pilus-assembly TadG-like N-terminal domain-containing protein</fullName>
    </recommendedName>
</protein>
<evidence type="ECO:0000256" key="1">
    <source>
        <dbReference type="SAM" id="MobiDB-lite"/>
    </source>
</evidence>
<accession>A0A848B795</accession>
<dbReference type="Pfam" id="PF13400">
    <property type="entry name" value="Tad"/>
    <property type="match status" value="1"/>
</dbReference>
<proteinExistence type="predicted"/>
<dbReference type="Proteomes" id="UP000543804">
    <property type="component" value="Unassembled WGS sequence"/>
</dbReference>
<evidence type="ECO:0000259" key="2">
    <source>
        <dbReference type="Pfam" id="PF13400"/>
    </source>
</evidence>
<dbReference type="RefSeq" id="WP_170078035.1">
    <property type="nucleotide sequence ID" value="NZ_JABAFA010000064.1"/>
</dbReference>
<dbReference type="AlphaFoldDB" id="A0A848B795"/>
<feature type="domain" description="Putative Flp pilus-assembly TadG-like N-terminal" evidence="2">
    <location>
        <begin position="19"/>
        <end position="62"/>
    </location>
</feature>
<sequence length="504" mass="55175">MNGFFRKFLAPLRGERAAVLMLTAVALPMILALTGLTVDIGNAYLVKSSLQNAADASALAGGHTYADTHRQITPTENRVLSFTQKNLKKTIAKGSTVPADNDTVNVETQIEGDHVDVYLRQRVPMIFLGAVGNLLGVKNLSVMNVSAAARARLAATGSGSGYFDYTVFGAATTMKDRKDKQPANNPEEASVNFKGKPHHPYKIAGNIGSNGRIGLNNNEGGEYNFQMNGANGINEDGISRIDTSSLYDPQDMFANPQGTATGPKNSKYNTRVNDPPIDISFSPQNPITSDLYAFYQKVKALSASNLAAAEQKGWYCDDTTPATQKYQFIAGGLTNYNGNLRWGQDLNPLGVQCNSNDIYKDKHSAGLTEDQERFRVIIVNGDVELNMEKTTTGDKLHAWDMNEKYQDVDGDGQTHDNYAVIISLHGNIHMHNYSKFRGIIYAPEGTVWLDSYDHIYANIVGQRVIIDNQNYDVEAGPFLTKNNANNPDLPHLNSPQVTVKLESI</sequence>
<keyword evidence="4" id="KW-1185">Reference proteome</keyword>
<organism evidence="3 4">
    <name type="scientific">Selenomonas bovis</name>
    <dbReference type="NCBI Taxonomy" id="416586"/>
    <lineage>
        <taxon>Bacteria</taxon>
        <taxon>Bacillati</taxon>
        <taxon>Bacillota</taxon>
        <taxon>Negativicutes</taxon>
        <taxon>Selenomonadales</taxon>
        <taxon>Selenomonadaceae</taxon>
        <taxon>Selenomonas</taxon>
    </lineage>
</organism>
<comment type="caution">
    <text evidence="3">The sequence shown here is derived from an EMBL/GenBank/DDBJ whole genome shotgun (WGS) entry which is preliminary data.</text>
</comment>
<feature type="region of interest" description="Disordered" evidence="1">
    <location>
        <begin position="257"/>
        <end position="281"/>
    </location>
</feature>
<reference evidence="3 4" key="1">
    <citation type="submission" date="2020-04" db="EMBL/GenBank/DDBJ databases">
        <authorList>
            <person name="Hitch T.C.A."/>
            <person name="Wylensek D."/>
            <person name="Clavel T."/>
        </authorList>
    </citation>
    <scope>NUCLEOTIDE SEQUENCE [LARGE SCALE GENOMIC DNA]</scope>
    <source>
        <strain evidence="3 4">PG-130-P53-12</strain>
    </source>
</reference>
<feature type="compositionally biased region" description="Polar residues" evidence="1">
    <location>
        <begin position="257"/>
        <end position="272"/>
    </location>
</feature>